<name>A0ABN5PQD2_9ACTO</name>
<dbReference type="Pfam" id="PF10783">
    <property type="entry name" value="DUF2599"/>
    <property type="match status" value="1"/>
</dbReference>
<dbReference type="Proteomes" id="UP000273001">
    <property type="component" value="Chromosome"/>
</dbReference>
<gene>
    <name evidence="1" type="ORF">D5R93_10930</name>
</gene>
<protein>
    <submittedName>
        <fullName evidence="1">DUF2599 domain-containing protein</fullName>
    </submittedName>
</protein>
<proteinExistence type="predicted"/>
<accession>A0ABN5PQD2</accession>
<keyword evidence="2" id="KW-1185">Reference proteome</keyword>
<organism evidence="1 2">
    <name type="scientific">Actinomyces lilanjuaniae</name>
    <dbReference type="NCBI Taxonomy" id="2321394"/>
    <lineage>
        <taxon>Bacteria</taxon>
        <taxon>Bacillati</taxon>
        <taxon>Actinomycetota</taxon>
        <taxon>Actinomycetes</taxon>
        <taxon>Actinomycetales</taxon>
        <taxon>Actinomycetaceae</taxon>
        <taxon>Actinomyces</taxon>
    </lineage>
</organism>
<dbReference type="InterPro" id="IPR019719">
    <property type="entry name" value="DUF2599"/>
</dbReference>
<sequence length="338" mass="35992">MFCLCVSTSGATDPETVRETLAAVPGGNLLEDVAAVTPSTSTSQVLTVDTDVTDTVVSEDPSTPIHLTSQQGKEVSVTLPYAETSETAVPVGDGVVSFANEQGFTSVPVVKEDGSAQVALMVESADAPERFPFQVGLPEGATAEVTEEDGGVVFTSAEGEFLGGLTPPWAKDVNGTELATRYEVEETSSGGVVVTQVIEHHSGGAAYPVVADPWLGIDLFGEAVYNRPGTRGYGDDVLSVVLSNWGRYWYYGPAVISGVGTEAANGILMTAGWSEVVDKLPRADDKPTIRQQYDCHVIFGRPVFGAGVHWDFEMARANKPLWMLTFPDHLCNWRDGLE</sequence>
<reference evidence="1 2" key="1">
    <citation type="submission" date="2018-09" db="EMBL/GenBank/DDBJ databases">
        <authorList>
            <person name="Li J."/>
        </authorList>
    </citation>
    <scope>NUCLEOTIDE SEQUENCE [LARGE SCALE GENOMIC DNA]</scope>
    <source>
        <strain evidence="1 2">2129</strain>
    </source>
</reference>
<evidence type="ECO:0000313" key="2">
    <source>
        <dbReference type="Proteomes" id="UP000273001"/>
    </source>
</evidence>
<evidence type="ECO:0000313" key="1">
    <source>
        <dbReference type="EMBL" id="AYD90386.1"/>
    </source>
</evidence>
<dbReference type="EMBL" id="CP032514">
    <property type="protein sequence ID" value="AYD90386.1"/>
    <property type="molecule type" value="Genomic_DNA"/>
</dbReference>